<gene>
    <name evidence="3" type="ORF">BDU57DRAFT_527121</name>
</gene>
<sequence length="1041" mass="117520">MNQSYCIQMANTFPFRFGFTAAPTLDIHVLATFRRYTKLFTILSLLSVFVDHTFAAEDNVERGKRFAAEFFGTRRHLRSDNAQTNYTDSLAPEAKTLYATEFSARNTSTAKPDRQSGIPGNRTFVRVDESEDLKHAARIVEGISQELFFLDNEINFYDARSLDWFLAWASANEAQFTAERKRNPGLSVASFFAAKKLGSSNFTCDKHGCRNMPTPDKIKQGRDRHEARHIINILKSFEKANAEVRQYNNVLQEIKDELELQCENFSKIFFHGKTKGKKWMCPAKIAQIVMLVVTALIALVGVVTVSFTPGMMALAGAHPAIGTVATAGTVVETAVRSRMIIVTHLPRFTIWTRSIGGPQADEATNQAYAGIIDSTLSHTSPVPRGPTTITWNDGTTTKVEYGGFGMVEYFDATDLGAGDSSVYEQVQVLSYWHFQKYPRPAQEVRPQMATTGEIPRLKGRYFHRITRYFDIIKAHKDASTRNVPDEPLWNILLHLVDKKENPMDLTQTLDFLEKYGGNINARYQELRSSSKKFPSNHIWISEGLRYWFHPKVELRGTKDRLPWSSILAGLQFKGPEGVKHDTHESSSASTILEWRTNYKVGSHKNKRSGVSSDSTGHINHEILGQIKSLEALNIIEPIRGSENTARNSPDWTLGKRRDGNDDVFTVDVKAHYFKNEIHTEKCGIDSYTGETKDNEKGCREFIDSVVDRLISRMSKSFADAAVSPTATALYFRKRFSTYSTWERANTIKKDPKVKAKLAKNLQNSLISKAYADGNCFVRCGQAPGYQFDHQGPSVSYGPNVACQTGCYDPIKNQYERLYGFIGDKETSQGPAASPPWNLDEQKMNTVALSAYFNRDKYGYYPGSVNLDPYTPLIQDGSPILPVCYSDLSGYQDSLVCNCGNRYGDMTEEFANNVQLKAQGKQNEWKAMRSCLDQIKPYAYHSPATYLLNACHVVYTIVAPFASGSAQQKDDLGHYLQNYFACQKYWKFYQDNKGMSDKQLDIALCKLWGKHAKDFDRGPNHKHPDFSYVNDMLEDHGCKGYK</sequence>
<evidence type="ECO:0000256" key="2">
    <source>
        <dbReference type="SAM" id="Phobius"/>
    </source>
</evidence>
<evidence type="ECO:0000256" key="1">
    <source>
        <dbReference type="SAM" id="Coils"/>
    </source>
</evidence>
<protein>
    <submittedName>
        <fullName evidence="3">Uncharacterized protein</fullName>
    </submittedName>
</protein>
<reference evidence="3" key="1">
    <citation type="journal article" date="2020" name="Stud. Mycol.">
        <title>101 Dothideomycetes genomes: a test case for predicting lifestyles and emergence of pathogens.</title>
        <authorList>
            <person name="Haridas S."/>
            <person name="Albert R."/>
            <person name="Binder M."/>
            <person name="Bloem J."/>
            <person name="Labutti K."/>
            <person name="Salamov A."/>
            <person name="Andreopoulos B."/>
            <person name="Baker S."/>
            <person name="Barry K."/>
            <person name="Bills G."/>
            <person name="Bluhm B."/>
            <person name="Cannon C."/>
            <person name="Castanera R."/>
            <person name="Culley D."/>
            <person name="Daum C."/>
            <person name="Ezra D."/>
            <person name="Gonzalez J."/>
            <person name="Henrissat B."/>
            <person name="Kuo A."/>
            <person name="Liang C."/>
            <person name="Lipzen A."/>
            <person name="Lutzoni F."/>
            <person name="Magnuson J."/>
            <person name="Mondo S."/>
            <person name="Nolan M."/>
            <person name="Ohm R."/>
            <person name="Pangilinan J."/>
            <person name="Park H.-J."/>
            <person name="Ramirez L."/>
            <person name="Alfaro M."/>
            <person name="Sun H."/>
            <person name="Tritt A."/>
            <person name="Yoshinaga Y."/>
            <person name="Zwiers L.-H."/>
            <person name="Turgeon B."/>
            <person name="Goodwin S."/>
            <person name="Spatafora J."/>
            <person name="Crous P."/>
            <person name="Grigoriev I."/>
        </authorList>
    </citation>
    <scope>NUCLEOTIDE SEQUENCE</scope>
    <source>
        <strain evidence="3">HMLAC05119</strain>
    </source>
</reference>
<dbReference type="EMBL" id="ML979133">
    <property type="protein sequence ID" value="KAF1919019.1"/>
    <property type="molecule type" value="Genomic_DNA"/>
</dbReference>
<name>A0A6A5QUE6_AMPQU</name>
<keyword evidence="2" id="KW-0472">Membrane</keyword>
<organism evidence="3 4">
    <name type="scientific">Ampelomyces quisqualis</name>
    <name type="common">Powdery mildew agent</name>
    <dbReference type="NCBI Taxonomy" id="50730"/>
    <lineage>
        <taxon>Eukaryota</taxon>
        <taxon>Fungi</taxon>
        <taxon>Dikarya</taxon>
        <taxon>Ascomycota</taxon>
        <taxon>Pezizomycotina</taxon>
        <taxon>Dothideomycetes</taxon>
        <taxon>Pleosporomycetidae</taxon>
        <taxon>Pleosporales</taxon>
        <taxon>Pleosporineae</taxon>
        <taxon>Phaeosphaeriaceae</taxon>
        <taxon>Ampelomyces</taxon>
    </lineage>
</organism>
<keyword evidence="2" id="KW-1133">Transmembrane helix</keyword>
<dbReference type="AlphaFoldDB" id="A0A6A5QUE6"/>
<keyword evidence="4" id="KW-1185">Reference proteome</keyword>
<feature type="coiled-coil region" evidence="1">
    <location>
        <begin position="237"/>
        <end position="264"/>
    </location>
</feature>
<keyword evidence="1" id="KW-0175">Coiled coil</keyword>
<evidence type="ECO:0000313" key="3">
    <source>
        <dbReference type="EMBL" id="KAF1919019.1"/>
    </source>
</evidence>
<accession>A0A6A5QUE6</accession>
<keyword evidence="2" id="KW-0812">Transmembrane</keyword>
<evidence type="ECO:0000313" key="4">
    <source>
        <dbReference type="Proteomes" id="UP000800096"/>
    </source>
</evidence>
<dbReference type="Proteomes" id="UP000800096">
    <property type="component" value="Unassembled WGS sequence"/>
</dbReference>
<feature type="transmembrane region" description="Helical" evidence="2">
    <location>
        <begin position="285"/>
        <end position="307"/>
    </location>
</feature>
<dbReference type="OrthoDB" id="3800625at2759"/>
<proteinExistence type="predicted"/>